<comment type="similarity">
    <text evidence="2">Belongs to the etk/wzc family.</text>
</comment>
<evidence type="ECO:0000256" key="16">
    <source>
        <dbReference type="ARBA" id="ARBA00067833"/>
    </source>
</evidence>
<evidence type="ECO:0000256" key="11">
    <source>
        <dbReference type="ARBA" id="ARBA00023136"/>
    </source>
</evidence>
<dbReference type="CDD" id="cd05387">
    <property type="entry name" value="BY-kinase"/>
    <property type="match status" value="1"/>
</dbReference>
<feature type="domain" description="Tyrosine-protein kinase G-rich" evidence="22">
    <location>
        <begin position="389"/>
        <end position="470"/>
    </location>
</feature>
<evidence type="ECO:0000259" key="22">
    <source>
        <dbReference type="Pfam" id="PF13807"/>
    </source>
</evidence>
<feature type="transmembrane region" description="Helical" evidence="19">
    <location>
        <begin position="32"/>
        <end position="51"/>
    </location>
</feature>
<evidence type="ECO:0000313" key="23">
    <source>
        <dbReference type="EMBL" id="CAB3648812.1"/>
    </source>
</evidence>
<dbReference type="SUPFAM" id="SSF52540">
    <property type="entry name" value="P-loop containing nucleoside triphosphate hydrolases"/>
    <property type="match status" value="1"/>
</dbReference>
<evidence type="ECO:0000256" key="15">
    <source>
        <dbReference type="ARBA" id="ARBA00054296"/>
    </source>
</evidence>
<comment type="subcellular location">
    <subcellularLocation>
        <location evidence="1">Cell inner membrane</location>
        <topology evidence="1">Multi-pass membrane protein</topology>
    </subcellularLocation>
</comment>
<keyword evidence="13" id="KW-0270">Exopolysaccharide synthesis</keyword>
<name>A0A6J4ZZU1_9BURK</name>
<dbReference type="InterPro" id="IPR050445">
    <property type="entry name" value="Bact_polysacc_biosynth/exp"/>
</dbReference>
<evidence type="ECO:0000256" key="9">
    <source>
        <dbReference type="ARBA" id="ARBA00022840"/>
    </source>
</evidence>
<evidence type="ECO:0000313" key="24">
    <source>
        <dbReference type="Proteomes" id="UP000494255"/>
    </source>
</evidence>
<keyword evidence="11 19" id="KW-0472">Membrane</keyword>
<evidence type="ECO:0000256" key="14">
    <source>
        <dbReference type="ARBA" id="ARBA00053015"/>
    </source>
</evidence>
<evidence type="ECO:0000256" key="10">
    <source>
        <dbReference type="ARBA" id="ARBA00022989"/>
    </source>
</evidence>
<dbReference type="PANTHER" id="PTHR32309">
    <property type="entry name" value="TYROSINE-PROTEIN KINASE"/>
    <property type="match status" value="1"/>
</dbReference>
<comment type="catalytic activity">
    <reaction evidence="14">
        <text>L-tyrosyl-[protein] + ATP = O-phospho-L-tyrosyl-[protein] + ADP + H(+)</text>
        <dbReference type="Rhea" id="RHEA:10596"/>
        <dbReference type="Rhea" id="RHEA-COMP:10136"/>
        <dbReference type="Rhea" id="RHEA-COMP:20101"/>
        <dbReference type="ChEBI" id="CHEBI:15378"/>
        <dbReference type="ChEBI" id="CHEBI:30616"/>
        <dbReference type="ChEBI" id="CHEBI:46858"/>
        <dbReference type="ChEBI" id="CHEBI:61978"/>
        <dbReference type="ChEBI" id="CHEBI:456216"/>
    </reaction>
</comment>
<dbReference type="GO" id="GO:0005886">
    <property type="term" value="C:plasma membrane"/>
    <property type="evidence" value="ECO:0007669"/>
    <property type="project" value="UniProtKB-SubCell"/>
</dbReference>
<dbReference type="Gene3D" id="3.40.50.300">
    <property type="entry name" value="P-loop containing nucleotide triphosphate hydrolases"/>
    <property type="match status" value="1"/>
</dbReference>
<dbReference type="Pfam" id="PF02706">
    <property type="entry name" value="Wzz"/>
    <property type="match status" value="1"/>
</dbReference>
<dbReference type="GO" id="GO:0005524">
    <property type="term" value="F:ATP binding"/>
    <property type="evidence" value="ECO:0007669"/>
    <property type="project" value="UniProtKB-KW"/>
</dbReference>
<dbReference type="GO" id="GO:0000271">
    <property type="term" value="P:polysaccharide biosynthetic process"/>
    <property type="evidence" value="ECO:0007669"/>
    <property type="project" value="UniProtKB-KW"/>
</dbReference>
<evidence type="ECO:0000256" key="4">
    <source>
        <dbReference type="ARBA" id="ARBA00022519"/>
    </source>
</evidence>
<keyword evidence="24" id="KW-1185">Reference proteome</keyword>
<keyword evidence="3" id="KW-1003">Cell membrane</keyword>
<keyword evidence="10 19" id="KW-1133">Transmembrane helix</keyword>
<evidence type="ECO:0000256" key="12">
    <source>
        <dbReference type="ARBA" id="ARBA00023137"/>
    </source>
</evidence>
<proteinExistence type="inferred from homology"/>
<dbReference type="GO" id="GO:0042802">
    <property type="term" value="F:identical protein binding"/>
    <property type="evidence" value="ECO:0007669"/>
    <property type="project" value="UniProtKB-ARBA"/>
</dbReference>
<dbReference type="InterPro" id="IPR032807">
    <property type="entry name" value="GNVR"/>
</dbReference>
<dbReference type="InterPro" id="IPR003856">
    <property type="entry name" value="LPS_length_determ_N"/>
</dbReference>
<dbReference type="AlphaFoldDB" id="A0A6J4ZZU1"/>
<dbReference type="Proteomes" id="UP000494255">
    <property type="component" value="Unassembled WGS sequence"/>
</dbReference>
<keyword evidence="4" id="KW-0997">Cell inner membrane</keyword>
<feature type="coiled-coil region" evidence="18">
    <location>
        <begin position="291"/>
        <end position="318"/>
    </location>
</feature>
<dbReference type="GeneID" id="97039643"/>
<dbReference type="EMBL" id="CADIKC010000001">
    <property type="protein sequence ID" value="CAB3648812.1"/>
    <property type="molecule type" value="Genomic_DNA"/>
</dbReference>
<keyword evidence="12" id="KW-0829">Tyrosine-protein kinase</keyword>
<evidence type="ECO:0000256" key="19">
    <source>
        <dbReference type="SAM" id="Phobius"/>
    </source>
</evidence>
<evidence type="ECO:0000259" key="20">
    <source>
        <dbReference type="Pfam" id="PF02706"/>
    </source>
</evidence>
<reference evidence="23 24" key="1">
    <citation type="submission" date="2020-04" db="EMBL/GenBank/DDBJ databases">
        <authorList>
            <person name="De Canck E."/>
        </authorList>
    </citation>
    <scope>NUCLEOTIDE SEQUENCE [LARGE SCALE GENOMIC DNA]</scope>
    <source>
        <strain evidence="23 24">LMG 24238</strain>
    </source>
</reference>
<evidence type="ECO:0000256" key="8">
    <source>
        <dbReference type="ARBA" id="ARBA00022777"/>
    </source>
</evidence>
<feature type="domain" description="AAA" evidence="21">
    <location>
        <begin position="558"/>
        <end position="708"/>
    </location>
</feature>
<protein>
    <recommendedName>
        <fullName evidence="16">Putative tyrosine-protein kinase EpsB</fullName>
    </recommendedName>
    <alternativeName>
        <fullName evidence="17">EPS I polysaccharide export protein EpsB</fullName>
    </alternativeName>
</protein>
<keyword evidence="5 23" id="KW-0808">Transferase</keyword>
<accession>A0A6J4ZZU1</accession>
<sequence length="751" mass="81187">MNQSAPLAKVAVQRNDDVSLSRYIDVLIANRWLVGAIAASVLALGAAYAFIAPPVYQADILVQVEDAVPTSNPKSPLGDVSSMFDVKTEPTAEMEILQSRMVVGKAVDNLGLDLSANPKRFPLIGEWLGRQAKSLSDPGLFGLGGYAWGNEQIKVSSFSVPEELEGEKFTLTLLGEGRYQLEQSDLASPIEGHVGDTLTSKQADGTITLRVDAVEAKPGTEFVLVKESRQKTLENLQNKLSIAQKGKDSGVIGASLTGTDRLLTAAILNQIGAEYVDQNLKRKAAEAEKSLAFLSDLLPQLKGDLERAEQRYNAMRNKRGMFNLSEQGKAYLDESVALQRSLLELKQKRAELVQLYTPEHPNVEAVDGQIALMTSKIDSLSQQVKALPDLEQTALRLTRDVNVDNDLYVGMLNNMQQLKLVRAGKVGTVRLIDSALVPKDPVKPNKLLVLIYAAAAGLILGAGAAFARTALYRGVTDPHEIEEQTGLNVYATVPLSLAKVTRIGKGASRLSQDPFLLASQFPRDPSIESLRGLRTALHFAMLEAGDNRVLLTGPTDQVGKSFLSANLAAVMSTAGKRVLLIDADFRKGHLDQYFGVSSQPGLADYLASDATLDDIVRHDVVPGLDFVPRGTTPSNPAELLLGERMEHFLSIGHEYDIVLIDTPPVLAVSDATALAHCCGTVLLVTRFEATSIDEVMEATKQLKQANAQVKGVIFNGFNASTYRYSLGSRAGLNRNASYLYALPAGDESHKT</sequence>
<evidence type="ECO:0000256" key="7">
    <source>
        <dbReference type="ARBA" id="ARBA00022741"/>
    </source>
</evidence>
<organism evidence="23 24">
    <name type="scientific">Paraburkholderia sediminicola</name>
    <dbReference type="NCBI Taxonomy" id="458836"/>
    <lineage>
        <taxon>Bacteria</taxon>
        <taxon>Pseudomonadati</taxon>
        <taxon>Pseudomonadota</taxon>
        <taxon>Betaproteobacteria</taxon>
        <taxon>Burkholderiales</taxon>
        <taxon>Burkholderiaceae</taxon>
        <taxon>Paraburkholderia</taxon>
    </lineage>
</organism>
<dbReference type="NCBIfam" id="TIGR01007">
    <property type="entry name" value="eps_fam"/>
    <property type="match status" value="1"/>
</dbReference>
<keyword evidence="7" id="KW-0547">Nucleotide-binding</keyword>
<dbReference type="Pfam" id="PF23607">
    <property type="entry name" value="WZC_N"/>
    <property type="match status" value="1"/>
</dbReference>
<evidence type="ECO:0000256" key="5">
    <source>
        <dbReference type="ARBA" id="ARBA00022679"/>
    </source>
</evidence>
<dbReference type="FunFam" id="3.40.50.300:FF:000527">
    <property type="entry name" value="Tyrosine-protein kinase etk"/>
    <property type="match status" value="1"/>
</dbReference>
<comment type="function">
    <text evidence="15">Probably involved in polymerization and/or export of exopolysaccharide EPS I which functions as a virulence factor. May be involved in an ATP-dependent process in the pathway for EPS I production, possibly export of the trimeric repeat units across the inner membrane or their polymerization.</text>
</comment>
<dbReference type="PANTHER" id="PTHR32309:SF32">
    <property type="entry name" value="TYROSINE-PROTEIN KINASE ETK-RELATED"/>
    <property type="match status" value="1"/>
</dbReference>
<dbReference type="InterPro" id="IPR005702">
    <property type="entry name" value="Wzc-like_C"/>
</dbReference>
<evidence type="ECO:0000256" key="6">
    <source>
        <dbReference type="ARBA" id="ARBA00022692"/>
    </source>
</evidence>
<evidence type="ECO:0000256" key="17">
    <source>
        <dbReference type="ARBA" id="ARBA00081049"/>
    </source>
</evidence>
<evidence type="ECO:0000256" key="2">
    <source>
        <dbReference type="ARBA" id="ARBA00008883"/>
    </source>
</evidence>
<evidence type="ECO:0000256" key="1">
    <source>
        <dbReference type="ARBA" id="ARBA00004429"/>
    </source>
</evidence>
<keyword evidence="6 19" id="KW-0812">Transmembrane</keyword>
<evidence type="ECO:0000256" key="13">
    <source>
        <dbReference type="ARBA" id="ARBA00023169"/>
    </source>
</evidence>
<dbReference type="NCBIfam" id="TIGR01005">
    <property type="entry name" value="eps_transp_fam"/>
    <property type="match status" value="1"/>
</dbReference>
<dbReference type="RefSeq" id="WP_175049987.1">
    <property type="nucleotide sequence ID" value="NZ_CADIKC010000001.1"/>
</dbReference>
<evidence type="ECO:0000256" key="18">
    <source>
        <dbReference type="SAM" id="Coils"/>
    </source>
</evidence>
<gene>
    <name evidence="23" type="ORF">LMG24238_00990</name>
</gene>
<feature type="domain" description="Polysaccharide chain length determinant N-terminal" evidence="20">
    <location>
        <begin position="16"/>
        <end position="110"/>
    </location>
</feature>
<dbReference type="InterPro" id="IPR025669">
    <property type="entry name" value="AAA_dom"/>
</dbReference>
<keyword evidence="8 23" id="KW-0418">Kinase</keyword>
<dbReference type="InterPro" id="IPR005700">
    <property type="entry name" value="EPS_ExoP-like"/>
</dbReference>
<dbReference type="InterPro" id="IPR027417">
    <property type="entry name" value="P-loop_NTPase"/>
</dbReference>
<dbReference type="Pfam" id="PF13807">
    <property type="entry name" value="GNVR"/>
    <property type="match status" value="1"/>
</dbReference>
<keyword evidence="9" id="KW-0067">ATP-binding</keyword>
<keyword evidence="18" id="KW-0175">Coiled coil</keyword>
<dbReference type="GO" id="GO:0004713">
    <property type="term" value="F:protein tyrosine kinase activity"/>
    <property type="evidence" value="ECO:0007669"/>
    <property type="project" value="UniProtKB-KW"/>
</dbReference>
<evidence type="ECO:0000256" key="3">
    <source>
        <dbReference type="ARBA" id="ARBA00022475"/>
    </source>
</evidence>
<dbReference type="Pfam" id="PF13614">
    <property type="entry name" value="AAA_31"/>
    <property type="match status" value="1"/>
</dbReference>
<evidence type="ECO:0000259" key="21">
    <source>
        <dbReference type="Pfam" id="PF13614"/>
    </source>
</evidence>